<accession>A0AAV4TIG1</accession>
<sequence>MDYFTVWEWPLSMYGMASIYVQGMASISVWEWPLSLCGNGLYVCAGMSSFSVKEWRLSLCSNCIYWDLRYNLRPFTLRTTNIKADLGVTCSAPILHSQCAITIFEI</sequence>
<dbReference type="EMBL" id="BPLR01011279">
    <property type="protein sequence ID" value="GIY45509.1"/>
    <property type="molecule type" value="Genomic_DNA"/>
</dbReference>
<name>A0AAV4TIG1_CAEEX</name>
<dbReference type="AlphaFoldDB" id="A0AAV4TIG1"/>
<organism evidence="1 2">
    <name type="scientific">Caerostris extrusa</name>
    <name type="common">Bark spider</name>
    <name type="synonym">Caerostris bankana</name>
    <dbReference type="NCBI Taxonomy" id="172846"/>
    <lineage>
        <taxon>Eukaryota</taxon>
        <taxon>Metazoa</taxon>
        <taxon>Ecdysozoa</taxon>
        <taxon>Arthropoda</taxon>
        <taxon>Chelicerata</taxon>
        <taxon>Arachnida</taxon>
        <taxon>Araneae</taxon>
        <taxon>Araneomorphae</taxon>
        <taxon>Entelegynae</taxon>
        <taxon>Araneoidea</taxon>
        <taxon>Araneidae</taxon>
        <taxon>Caerostris</taxon>
    </lineage>
</organism>
<evidence type="ECO:0000313" key="1">
    <source>
        <dbReference type="EMBL" id="GIY45509.1"/>
    </source>
</evidence>
<comment type="caution">
    <text evidence="1">The sequence shown here is derived from an EMBL/GenBank/DDBJ whole genome shotgun (WGS) entry which is preliminary data.</text>
</comment>
<gene>
    <name evidence="1" type="ORF">CEXT_667491</name>
</gene>
<proteinExistence type="predicted"/>
<protein>
    <submittedName>
        <fullName evidence="1">Uncharacterized protein</fullName>
    </submittedName>
</protein>
<dbReference type="Proteomes" id="UP001054945">
    <property type="component" value="Unassembled WGS sequence"/>
</dbReference>
<evidence type="ECO:0000313" key="2">
    <source>
        <dbReference type="Proteomes" id="UP001054945"/>
    </source>
</evidence>
<reference evidence="1 2" key="1">
    <citation type="submission" date="2021-06" db="EMBL/GenBank/DDBJ databases">
        <title>Caerostris extrusa draft genome.</title>
        <authorList>
            <person name="Kono N."/>
            <person name="Arakawa K."/>
        </authorList>
    </citation>
    <scope>NUCLEOTIDE SEQUENCE [LARGE SCALE GENOMIC DNA]</scope>
</reference>
<keyword evidence="2" id="KW-1185">Reference proteome</keyword>